<feature type="transmembrane region" description="Helical" evidence="1">
    <location>
        <begin position="185"/>
        <end position="201"/>
    </location>
</feature>
<keyword evidence="1" id="KW-1133">Transmembrane helix</keyword>
<sequence>MLPEDPKRLRKTYFLYGFLLFFIVFGQRFALPLGDKQLPMIIPVIYGVIIILIIQKTLVLDKVKFILFYLFTVLMLSLLLFQNEYSHFSVIYILICYAPFVLIQKEITEKLHRDLLILFQKLMFAAAMIGIIQFVLQAVHIWKFQDYFNLLPAQFVQQHYQNPYPIQWGSSIYKSNGIFFLEPSFYSQFLAVAIIIELIYFKRIKSIFIYLLGLLSSFSGTGILLLCVSVPFIIYRMKLWKLFVMAGVLFIFSFLYINSEYSSALISRYGEFNSSQSSAFQRFIGPYKAFDEIKRSDATLLIKGIGIGKVDEYDLAFKANFSTIAKLLYEYGLIVGIVFLIFIIYSMTRVESKALSFSFLFMYLILSGSLLQPQTIYLIYTLTLVCSSLKIEKESPVFVSDKLLRPDPS</sequence>
<dbReference type="AlphaFoldDB" id="A0A0U2MTU7"/>
<name>A0A0U2MTU7_9BACL</name>
<reference evidence="2 3" key="2">
    <citation type="journal article" date="2016" name="Genome Announc.">
        <title>Complete Genome Sequences of Two Interactive Moderate Thermophiles, Paenibacillus napthalenovorans 32O-Y and Paenibacillus sp. 32O-W.</title>
        <authorList>
            <person name="Butler R.R.III."/>
            <person name="Wang J."/>
            <person name="Stark B.C."/>
            <person name="Pombert J.F."/>
        </authorList>
    </citation>
    <scope>NUCLEOTIDE SEQUENCE [LARGE SCALE GENOMIC DNA]</scope>
    <source>
        <strain evidence="2 3">32O-Y</strain>
    </source>
</reference>
<proteinExistence type="predicted"/>
<dbReference type="OrthoDB" id="7237854at2"/>
<feature type="transmembrane region" description="Helical" evidence="1">
    <location>
        <begin position="87"/>
        <end position="103"/>
    </location>
</feature>
<feature type="transmembrane region" description="Helical" evidence="1">
    <location>
        <begin position="37"/>
        <end position="54"/>
    </location>
</feature>
<dbReference type="Proteomes" id="UP000061660">
    <property type="component" value="Chromosome"/>
</dbReference>
<feature type="transmembrane region" description="Helical" evidence="1">
    <location>
        <begin position="66"/>
        <end position="81"/>
    </location>
</feature>
<keyword evidence="2" id="KW-0436">Ligase</keyword>
<dbReference type="STRING" id="162209.IJ22_03300"/>
<dbReference type="EMBL" id="CP013652">
    <property type="protein sequence ID" value="ALS20719.1"/>
    <property type="molecule type" value="Genomic_DNA"/>
</dbReference>
<feature type="transmembrane region" description="Helical" evidence="1">
    <location>
        <begin position="328"/>
        <end position="348"/>
    </location>
</feature>
<dbReference type="GO" id="GO:0016874">
    <property type="term" value="F:ligase activity"/>
    <property type="evidence" value="ECO:0007669"/>
    <property type="project" value="UniProtKB-KW"/>
</dbReference>
<feature type="transmembrane region" description="Helical" evidence="1">
    <location>
        <begin position="240"/>
        <end position="258"/>
    </location>
</feature>
<evidence type="ECO:0000313" key="3">
    <source>
        <dbReference type="Proteomes" id="UP000061660"/>
    </source>
</evidence>
<dbReference type="RefSeq" id="WP_062406773.1">
    <property type="nucleotide sequence ID" value="NZ_CP013652.1"/>
</dbReference>
<organism evidence="2 3">
    <name type="scientific">Paenibacillus naphthalenovorans</name>
    <dbReference type="NCBI Taxonomy" id="162209"/>
    <lineage>
        <taxon>Bacteria</taxon>
        <taxon>Bacillati</taxon>
        <taxon>Bacillota</taxon>
        <taxon>Bacilli</taxon>
        <taxon>Bacillales</taxon>
        <taxon>Paenibacillaceae</taxon>
        <taxon>Paenibacillus</taxon>
    </lineage>
</organism>
<feature type="transmembrane region" description="Helical" evidence="1">
    <location>
        <begin position="115"/>
        <end position="142"/>
    </location>
</feature>
<accession>A0A0U2MTU7</accession>
<evidence type="ECO:0000313" key="2">
    <source>
        <dbReference type="EMBL" id="ALS20719.1"/>
    </source>
</evidence>
<dbReference type="KEGG" id="pnp:IJ22_03300"/>
<feature type="transmembrane region" description="Helical" evidence="1">
    <location>
        <begin position="12"/>
        <end position="31"/>
    </location>
</feature>
<evidence type="ECO:0000256" key="1">
    <source>
        <dbReference type="SAM" id="Phobius"/>
    </source>
</evidence>
<feature type="transmembrane region" description="Helical" evidence="1">
    <location>
        <begin position="208"/>
        <end position="234"/>
    </location>
</feature>
<keyword evidence="3" id="KW-1185">Reference proteome</keyword>
<feature type="transmembrane region" description="Helical" evidence="1">
    <location>
        <begin position="354"/>
        <end position="371"/>
    </location>
</feature>
<gene>
    <name evidence="2" type="ORF">IJ22_03300</name>
</gene>
<keyword evidence="1" id="KW-0472">Membrane</keyword>
<reference evidence="3" key="1">
    <citation type="submission" date="2015-12" db="EMBL/GenBank/DDBJ databases">
        <title>Complete genome sequences of two moderately thermophilic Paenibacillus species.</title>
        <authorList>
            <person name="Butler R.III."/>
            <person name="Wang J."/>
            <person name="Stark B.C."/>
            <person name="Pombert J.-F."/>
        </authorList>
    </citation>
    <scope>NUCLEOTIDE SEQUENCE [LARGE SCALE GENOMIC DNA]</scope>
    <source>
        <strain evidence="3">32O-Y</strain>
    </source>
</reference>
<protein>
    <submittedName>
        <fullName evidence="2">O-antigen ligase like membrane protein</fullName>
    </submittedName>
</protein>
<dbReference type="PATRIC" id="fig|162209.4.peg.350"/>
<keyword evidence="1" id="KW-0812">Transmembrane</keyword>